<name>A0A3S2VAB3_9SPHI</name>
<feature type="repeat" description="WD" evidence="3">
    <location>
        <begin position="268"/>
        <end position="302"/>
    </location>
</feature>
<dbReference type="PROSITE" id="PS50294">
    <property type="entry name" value="WD_REPEATS_REGION"/>
    <property type="match status" value="4"/>
</dbReference>
<sequence>MLTVENIAELTGHSNPIFTAELSQKPGILFTGGNDKGVVEWSLETMSFIKVMFPVPASVYAIHCPEDFPYLIAGLRTGDVAVFDFTQQKVIKILKQHTKPIFDIKSVSGKKELLVASEDGTVSVWSMEALELLHTIQVSHDTVRCISISLQKKHIAFGCRDNSIRIYDMDDYGYITTLQGHTMSIFSLQFAPDGSYLASGARDAQIKIWDTNGYNLTQNIPAHLFAVNHIAFHPSLPYFATASMDKSIKIWDAQNFKLRKIISREKGLPGHVLSINKLLWNGDNQLISVSDDKRVIIWNVTF</sequence>
<keyword evidence="2" id="KW-0677">Repeat</keyword>
<feature type="repeat" description="WD" evidence="3">
    <location>
        <begin position="178"/>
        <end position="219"/>
    </location>
</feature>
<dbReference type="InterPro" id="IPR036322">
    <property type="entry name" value="WD40_repeat_dom_sf"/>
</dbReference>
<feature type="repeat" description="WD" evidence="3">
    <location>
        <begin position="220"/>
        <end position="261"/>
    </location>
</feature>
<keyword evidence="1 3" id="KW-0853">WD repeat</keyword>
<dbReference type="PANTHER" id="PTHR19879">
    <property type="entry name" value="TRANSCRIPTION INITIATION FACTOR TFIID"/>
    <property type="match status" value="1"/>
</dbReference>
<organism evidence="4 5">
    <name type="scientific">Mucilaginibacter limnophilus</name>
    <dbReference type="NCBI Taxonomy" id="1932778"/>
    <lineage>
        <taxon>Bacteria</taxon>
        <taxon>Pseudomonadati</taxon>
        <taxon>Bacteroidota</taxon>
        <taxon>Sphingobacteriia</taxon>
        <taxon>Sphingobacteriales</taxon>
        <taxon>Sphingobacteriaceae</taxon>
        <taxon>Mucilaginibacter</taxon>
    </lineage>
</organism>
<evidence type="ECO:0000313" key="5">
    <source>
        <dbReference type="Proteomes" id="UP000282759"/>
    </source>
</evidence>
<accession>A0A3S2VAB3</accession>
<dbReference type="InterPro" id="IPR015943">
    <property type="entry name" value="WD40/YVTN_repeat-like_dom_sf"/>
</dbReference>
<dbReference type="AlphaFoldDB" id="A0A3S2VAB3"/>
<gene>
    <name evidence="4" type="ORF">EOD41_01675</name>
</gene>
<dbReference type="Pfam" id="PF00400">
    <property type="entry name" value="WD40"/>
    <property type="match status" value="5"/>
</dbReference>
<proteinExistence type="predicted"/>
<dbReference type="SUPFAM" id="SSF50978">
    <property type="entry name" value="WD40 repeat-like"/>
    <property type="match status" value="1"/>
</dbReference>
<comment type="caution">
    <text evidence="4">The sequence shown here is derived from an EMBL/GenBank/DDBJ whole genome shotgun (WGS) entry which is preliminary data.</text>
</comment>
<feature type="repeat" description="WD" evidence="3">
    <location>
        <begin position="10"/>
        <end position="51"/>
    </location>
</feature>
<evidence type="ECO:0000256" key="3">
    <source>
        <dbReference type="PROSITE-ProRule" id="PRU00221"/>
    </source>
</evidence>
<dbReference type="PANTHER" id="PTHR19879:SF9">
    <property type="entry name" value="TRANSCRIPTION INITIATION FACTOR TFIID SUBUNIT 5"/>
    <property type="match status" value="1"/>
</dbReference>
<dbReference type="EMBL" id="SACK01000001">
    <property type="protein sequence ID" value="RVU02674.1"/>
    <property type="molecule type" value="Genomic_DNA"/>
</dbReference>
<evidence type="ECO:0000256" key="1">
    <source>
        <dbReference type="ARBA" id="ARBA00022574"/>
    </source>
</evidence>
<dbReference type="PROSITE" id="PS50082">
    <property type="entry name" value="WD_REPEATS_2"/>
    <property type="match status" value="5"/>
</dbReference>
<dbReference type="PROSITE" id="PS00678">
    <property type="entry name" value="WD_REPEATS_1"/>
    <property type="match status" value="1"/>
</dbReference>
<evidence type="ECO:0000313" key="4">
    <source>
        <dbReference type="EMBL" id="RVU02674.1"/>
    </source>
</evidence>
<evidence type="ECO:0000256" key="2">
    <source>
        <dbReference type="ARBA" id="ARBA00022737"/>
    </source>
</evidence>
<dbReference type="RefSeq" id="WP_127703041.1">
    <property type="nucleotide sequence ID" value="NZ_SACK01000001.1"/>
</dbReference>
<protein>
    <submittedName>
        <fullName evidence="4">WD40 repeat domain-containing protein</fullName>
    </submittedName>
</protein>
<keyword evidence="5" id="KW-1185">Reference proteome</keyword>
<dbReference type="PRINTS" id="PR00320">
    <property type="entry name" value="GPROTEINBRPT"/>
</dbReference>
<dbReference type="Proteomes" id="UP000282759">
    <property type="component" value="Unassembled WGS sequence"/>
</dbReference>
<dbReference type="InterPro" id="IPR019775">
    <property type="entry name" value="WD40_repeat_CS"/>
</dbReference>
<dbReference type="OrthoDB" id="933690at2"/>
<dbReference type="CDD" id="cd00200">
    <property type="entry name" value="WD40"/>
    <property type="match status" value="1"/>
</dbReference>
<dbReference type="SMART" id="SM00320">
    <property type="entry name" value="WD40"/>
    <property type="match status" value="7"/>
</dbReference>
<dbReference type="InterPro" id="IPR020472">
    <property type="entry name" value="WD40_PAC1"/>
</dbReference>
<feature type="repeat" description="WD" evidence="3">
    <location>
        <begin position="94"/>
        <end position="135"/>
    </location>
</feature>
<reference evidence="4 5" key="1">
    <citation type="submission" date="2019-01" db="EMBL/GenBank/DDBJ databases">
        <authorList>
            <person name="Chen W.-M."/>
        </authorList>
    </citation>
    <scope>NUCLEOTIDE SEQUENCE [LARGE SCALE GENOMIC DNA]</scope>
    <source>
        <strain evidence="4 5">YBJ-36</strain>
    </source>
</reference>
<dbReference type="InterPro" id="IPR001680">
    <property type="entry name" value="WD40_rpt"/>
</dbReference>
<dbReference type="Gene3D" id="2.130.10.10">
    <property type="entry name" value="YVTN repeat-like/Quinoprotein amine dehydrogenase"/>
    <property type="match status" value="2"/>
</dbReference>